<organism evidence="1 2">
    <name type="scientific">Alternaria alternata</name>
    <name type="common">Alternaria rot fungus</name>
    <name type="synonym">Torula alternata</name>
    <dbReference type="NCBI Taxonomy" id="5599"/>
    <lineage>
        <taxon>Eukaryota</taxon>
        <taxon>Fungi</taxon>
        <taxon>Dikarya</taxon>
        <taxon>Ascomycota</taxon>
        <taxon>Pezizomycotina</taxon>
        <taxon>Dothideomycetes</taxon>
        <taxon>Pleosporomycetidae</taxon>
        <taxon>Pleosporales</taxon>
        <taxon>Pleosporineae</taxon>
        <taxon>Pleosporaceae</taxon>
        <taxon>Alternaria</taxon>
        <taxon>Alternaria sect. Alternaria</taxon>
        <taxon>Alternaria alternata complex</taxon>
    </lineage>
</organism>
<proteinExistence type="predicted"/>
<dbReference type="Proteomes" id="UP000077248">
    <property type="component" value="Unassembled WGS sequence"/>
</dbReference>
<dbReference type="EMBL" id="KV441482">
    <property type="protein sequence ID" value="OAG18833.1"/>
    <property type="molecule type" value="Genomic_DNA"/>
</dbReference>
<reference evidence="1 2" key="1">
    <citation type="submission" date="2016-05" db="EMBL/GenBank/DDBJ databases">
        <title>Comparative analysis of secretome profiles of manganese(II)-oxidizing ascomycete fungi.</title>
        <authorList>
            <consortium name="DOE Joint Genome Institute"/>
            <person name="Zeiner C.A."/>
            <person name="Purvine S.O."/>
            <person name="Zink E.M."/>
            <person name="Wu S."/>
            <person name="Pasa-Tolic L."/>
            <person name="Chaput D.L."/>
            <person name="Haridas S."/>
            <person name="Grigoriev I.V."/>
            <person name="Santelli C.M."/>
            <person name="Hansel C.M."/>
        </authorList>
    </citation>
    <scope>NUCLEOTIDE SEQUENCE [LARGE SCALE GENOMIC DNA]</scope>
    <source>
        <strain evidence="1 2">SRC1lrK2f</strain>
    </source>
</reference>
<sequence length="812" mass="91233">MAELTSNTKFTVVKNAQQAPRTPASTGTNTTAAIVMAPMAAVTCNEHSSTAPPSPRMQDAVNSISSRTSTWGEITYSSAAPSTSMTLRRSSSACDLSEMLMSDTAKTYTVNPTLFGFQLTISYGITKVPQWLHDSTGRDIQSIPVSSSSGTNAAVELSPVKVSVVMLIVTFVTLWLAQFISEDLSSYATASLLLWLVFGGHEQLKPDEMLVVKPLDSPYATTPECLQEIGSPAIVVTPPEDTRSVVDHDTKLITVVESIDFAEVTSDIVELYTPRMQAWLKESTLDFVPERDVTSVDGIADSPSQVTPSEGVVQASQLVVHSNDTNDLLASPTVWDEQEAFLSSLNELPDLATDTPGLRLAAVLLEHDFPTFRIGEDFCASNDGCQVGPVCLPGSEQGAGLMSWPDRPVAADRFDIDYMRDRLQKYLPRRTIDKIASMQPEYWYRTRDRSGFNVLVCDLEIEWLRLANNGPSSYNLEYIKLITGQSQKRYTPECPPHWRFQYSPNDSARPYLDVEEEFAINEGIADYNFDCRIEEVVGRVQNTLRTNEQFRKVDYGSEHILQWISNVEEKRLVDPHVYGRCKCGEAAMEAVRWYRRQDESHYNPKKQRSFKKFPLRQMSKDESDDRYVCDVEQRTAYPRSQQITQICKQHRTVTDSIFVLVDTSVEDINDRLSNPGGMLPTPGRRHSSIYPDGWHVKKHAVQRPFEQRPPRCRHGFLHSISCSECFPRHHFAHKCQECIEYCFAMNAKHPNIMVLDAAVEATQGHQNFDLARDAQTKHRKNLLHIFMGAKIPQLSFTSPSPAVTPSAGRRHL</sequence>
<keyword evidence="2" id="KW-1185">Reference proteome</keyword>
<dbReference type="OMA" id="DRITNAN"/>
<protein>
    <submittedName>
        <fullName evidence="1">Uncharacterized protein</fullName>
    </submittedName>
</protein>
<evidence type="ECO:0000313" key="1">
    <source>
        <dbReference type="EMBL" id="OAG18833.1"/>
    </source>
</evidence>
<dbReference type="AlphaFoldDB" id="A0A177DGD4"/>
<dbReference type="RefSeq" id="XP_018384254.1">
    <property type="nucleotide sequence ID" value="XM_018523624.1"/>
</dbReference>
<gene>
    <name evidence="1" type="ORF">CC77DRAFT_1010075</name>
</gene>
<accession>A0A177DGD4</accession>
<dbReference type="GeneID" id="29109218"/>
<name>A0A177DGD4_ALTAL</name>
<dbReference type="KEGG" id="aalt:CC77DRAFT_1010075"/>
<dbReference type="VEuPathDB" id="FungiDB:CC77DRAFT_1010075"/>
<evidence type="ECO:0000313" key="2">
    <source>
        <dbReference type="Proteomes" id="UP000077248"/>
    </source>
</evidence>